<reference evidence="2" key="2">
    <citation type="submission" date="2025-08" db="UniProtKB">
        <authorList>
            <consortium name="RefSeq"/>
        </authorList>
    </citation>
    <scope>IDENTIFICATION</scope>
    <source>
        <tissue evidence="2">Leaf</tissue>
    </source>
</reference>
<gene>
    <name evidence="2" type="primary">LOC142171819</name>
</gene>
<protein>
    <submittedName>
        <fullName evidence="2">Uncharacterized protein LOC142171819</fullName>
    </submittedName>
</protein>
<proteinExistence type="predicted"/>
<name>A0AC58T337_TOBAC</name>
<dbReference type="RefSeq" id="XP_075091625.1">
    <property type="nucleotide sequence ID" value="XM_075235524.1"/>
</dbReference>
<keyword evidence="1" id="KW-1185">Reference proteome</keyword>
<organism evidence="1 2">
    <name type="scientific">Nicotiana tabacum</name>
    <name type="common">Common tobacco</name>
    <dbReference type="NCBI Taxonomy" id="4097"/>
    <lineage>
        <taxon>Eukaryota</taxon>
        <taxon>Viridiplantae</taxon>
        <taxon>Streptophyta</taxon>
        <taxon>Embryophyta</taxon>
        <taxon>Tracheophyta</taxon>
        <taxon>Spermatophyta</taxon>
        <taxon>Magnoliopsida</taxon>
        <taxon>eudicotyledons</taxon>
        <taxon>Gunneridae</taxon>
        <taxon>Pentapetalae</taxon>
        <taxon>asterids</taxon>
        <taxon>lamiids</taxon>
        <taxon>Solanales</taxon>
        <taxon>Solanaceae</taxon>
        <taxon>Nicotianoideae</taxon>
        <taxon>Nicotianeae</taxon>
        <taxon>Nicotiana</taxon>
    </lineage>
</organism>
<evidence type="ECO:0000313" key="1">
    <source>
        <dbReference type="Proteomes" id="UP000790787"/>
    </source>
</evidence>
<evidence type="ECO:0000313" key="2">
    <source>
        <dbReference type="RefSeq" id="XP_075091625.1"/>
    </source>
</evidence>
<dbReference type="Proteomes" id="UP000790787">
    <property type="component" value="Chromosome 17"/>
</dbReference>
<accession>A0AC58T337</accession>
<reference evidence="1" key="1">
    <citation type="journal article" date="2014" name="Nat. Commun.">
        <title>The tobacco genome sequence and its comparison with those of tomato and potato.</title>
        <authorList>
            <person name="Sierro N."/>
            <person name="Battey J.N."/>
            <person name="Ouadi S."/>
            <person name="Bakaher N."/>
            <person name="Bovet L."/>
            <person name="Willig A."/>
            <person name="Goepfert S."/>
            <person name="Peitsch M.C."/>
            <person name="Ivanov N.V."/>
        </authorList>
    </citation>
    <scope>NUCLEOTIDE SEQUENCE [LARGE SCALE GENOMIC DNA]</scope>
</reference>
<sequence>MGLNGPTKQKEVKILCNDLNVGLIDLLETRIKYNKVEEVVNKIFGGWQFHSNHASHYNGRILILWRSDYYKLTVLSENAQAITCAAIFVPLQMELLATFVYPYNLREERRELWEYICHLSGMGHKPWIPIGDFNSMLHVEDRQGGNPVTINEVIDFQSCLDNDKSESGRILSIIDWVFVNGEWMDNVVDCRAKFLPEGVSDHSPIQITLAQTTNQARKIFGYCNMWSTHPKFKKIVENLEEKVMGEKFKRSRYLAEMFLQQRIKAAWIKVGDDNTKYFFSVIKHRKLMQAVTQLQDHNDQMQYEPDTIADIFVDYIKKLLGEQGECRGGIVHWFLENSYRLIANQQMQRLGPYTDKV</sequence>